<dbReference type="Gene3D" id="3.30.420.380">
    <property type="match status" value="1"/>
</dbReference>
<comment type="caution">
    <text evidence="2">The sequence shown here is derived from an EMBL/GenBank/DDBJ whole genome shotgun (WGS) entry which is preliminary data.</text>
</comment>
<dbReference type="EMBL" id="JACHGW010000005">
    <property type="protein sequence ID" value="MBB6053045.1"/>
    <property type="molecule type" value="Genomic_DNA"/>
</dbReference>
<evidence type="ECO:0000313" key="2">
    <source>
        <dbReference type="EMBL" id="MBB6053045.1"/>
    </source>
</evidence>
<dbReference type="InterPro" id="IPR007813">
    <property type="entry name" value="PilN"/>
</dbReference>
<accession>A0A7W9SUH2</accession>
<feature type="region of interest" description="Disordered" evidence="1">
    <location>
        <begin position="393"/>
        <end position="422"/>
    </location>
</feature>
<reference evidence="2 3" key="1">
    <citation type="submission" date="2020-08" db="EMBL/GenBank/DDBJ databases">
        <title>Genomic Encyclopedia of Type Strains, Phase IV (KMG-IV): sequencing the most valuable type-strain genomes for metagenomic binning, comparative biology and taxonomic classification.</title>
        <authorList>
            <person name="Goeker M."/>
        </authorList>
    </citation>
    <scope>NUCLEOTIDE SEQUENCE [LARGE SCALE GENOMIC DNA]</scope>
    <source>
        <strain evidence="2 3">DSM 23562</strain>
    </source>
</reference>
<organism evidence="2 3">
    <name type="scientific">Armatimonas rosea</name>
    <dbReference type="NCBI Taxonomy" id="685828"/>
    <lineage>
        <taxon>Bacteria</taxon>
        <taxon>Bacillati</taxon>
        <taxon>Armatimonadota</taxon>
        <taxon>Armatimonadia</taxon>
        <taxon>Armatimonadales</taxon>
        <taxon>Armatimonadaceae</taxon>
        <taxon>Armatimonas</taxon>
    </lineage>
</organism>
<protein>
    <submittedName>
        <fullName evidence="2">Uncharacterized protein</fullName>
    </submittedName>
</protein>
<dbReference type="SUPFAM" id="SSF53067">
    <property type="entry name" value="Actin-like ATPase domain"/>
    <property type="match status" value="1"/>
</dbReference>
<dbReference type="InterPro" id="IPR043129">
    <property type="entry name" value="ATPase_NBD"/>
</dbReference>
<proteinExistence type="predicted"/>
<name>A0A7W9SUH2_ARMRO</name>
<sequence>MNGRQLPTLHLEWAPGNVLALDRSDNRTARGADISELGRFVRGHKEALVGVSRGSVFLKTIRLPKATPDELRRLVNLRLGQLFPLPASELAFDAYQTNDQNMEGWLTVVAAMRSQDLVQLRSELAQAGLKATRIFPVALAAPAVAKQSDALVVDKLPNGLALDVVKDGVLRFSRLAPEDSPTGLEVQRTLMAAGVEDLDAVRGRTLDELHRAPEFSFSLNEDRAKEEKHLIAGKTRLSILLLVSSLLLAGFIWVEHAEAQARKDKASAVWETKLKTLRVIRDAELAKAGRAVSVRGSLDRAFVTAQPLSDIVQAAATALPEGSWLIGVNAERGKPLQLRGTAMNGQQVAKLVDGLSRTPRFRDVRLVFANGAKIEETPVVQFNIAATAVGNLPMPQPEKTKKGAVKRAATATPRVASAGGTP</sequence>
<evidence type="ECO:0000313" key="3">
    <source>
        <dbReference type="Proteomes" id="UP000520814"/>
    </source>
</evidence>
<evidence type="ECO:0000256" key="1">
    <source>
        <dbReference type="SAM" id="MobiDB-lite"/>
    </source>
</evidence>
<dbReference type="Pfam" id="PF05137">
    <property type="entry name" value="PilN"/>
    <property type="match status" value="1"/>
</dbReference>
<gene>
    <name evidence="2" type="ORF">HNQ39_004877</name>
</gene>
<dbReference type="AlphaFoldDB" id="A0A7W9SUH2"/>
<dbReference type="Proteomes" id="UP000520814">
    <property type="component" value="Unassembled WGS sequence"/>
</dbReference>
<keyword evidence="3" id="KW-1185">Reference proteome</keyword>
<dbReference type="RefSeq" id="WP_184202954.1">
    <property type="nucleotide sequence ID" value="NZ_JACHGW010000005.1"/>
</dbReference>